<dbReference type="GO" id="GO:0030313">
    <property type="term" value="C:cell envelope"/>
    <property type="evidence" value="ECO:0007669"/>
    <property type="project" value="UniProtKB-SubCell"/>
</dbReference>
<dbReference type="SUPFAM" id="SSF48230">
    <property type="entry name" value="Chondroitin AC/alginate lyase"/>
    <property type="match status" value="1"/>
</dbReference>
<comment type="subcellular location">
    <subcellularLocation>
        <location evidence="1">Cell envelope</location>
    </subcellularLocation>
</comment>
<dbReference type="InterPro" id="IPR012480">
    <property type="entry name" value="Hepar_II_III_C"/>
</dbReference>
<dbReference type="RefSeq" id="WP_183577036.1">
    <property type="nucleotide sequence ID" value="NZ_JACHXJ010000001.1"/>
</dbReference>
<sequence>MKLLAQEEIQDLRDHIAQGDKLDQMWQSLVQRVEKQTSSLKLVQPGDTVEWWHLAWERISDAAFVYAINRDEGVGEWLKHIVLEMIERPGTDWHGPAFRGRATPQYGVLETTHVGVAVAEACWLCSDLFSDSERTLILEKVKEECQEPCRRSLNDMSNKRGNMSNWFMVLLNGFGTSSILLDDREAVLEAIGYYQTAVRMFNGDSYGESLQYWNYAAHHLSNFQEMLTRYDAELAEQTDFMCYARCIPWAVQSLMYMKPLENSKKIMPRSLNFGDSAAIFRPSANLLLQVAKRAKEVSPQLAGLARWLFEETYSVLELERNELATFGFVNSFQYMSLLHYAGAAAPLSPEEAGLPLVQEFETGNVIVRDGWLNKGAVLGMQAGYEVLQVTSHNHMDQGSFILAHHHERFFIDPGHACYRLETQSKSMATSSHNTWTFQVEGQIEPLVQQTIEGVNFWNPRESLVNRKVVSSMDGITVVRCNLAPIYGRPILNAERTWVTSFPNMMMIIDRISTDVPVKTQTHFLLNNRGNKLLTNLYSDTKIVLRRGEAATKFFLMDTLSGNKSSSCARKLSWGFMHDYYHPLPNQDGQGKEGSAVRVTYENNEFAKEHVMVYAFAMDDIDSIRGWHIYNPAPNVYFAESPNKDGGLSVEVEPDGGLIIQDYGNGRIYGLLDGEIVLKDDGTQRSQ</sequence>
<evidence type="ECO:0000259" key="2">
    <source>
        <dbReference type="Pfam" id="PF07940"/>
    </source>
</evidence>
<evidence type="ECO:0000313" key="4">
    <source>
        <dbReference type="Proteomes" id="UP000517523"/>
    </source>
</evidence>
<protein>
    <recommendedName>
        <fullName evidence="2">Heparinase II/III-like C-terminal domain-containing protein</fullName>
    </recommendedName>
</protein>
<dbReference type="InterPro" id="IPR008929">
    <property type="entry name" value="Chondroitin_lyas"/>
</dbReference>
<dbReference type="EMBL" id="JACHXJ010000001">
    <property type="protein sequence ID" value="MBB3125412.1"/>
    <property type="molecule type" value="Genomic_DNA"/>
</dbReference>
<dbReference type="Gene3D" id="1.50.10.100">
    <property type="entry name" value="Chondroitin AC/alginate lyase"/>
    <property type="match status" value="1"/>
</dbReference>
<dbReference type="Gene3D" id="2.70.98.70">
    <property type="match status" value="1"/>
</dbReference>
<dbReference type="AlphaFoldDB" id="A0A839TFP2"/>
<name>A0A839TFP2_9BACL</name>
<organism evidence="3 4">
    <name type="scientific">Paenibacillus rhizosphaerae</name>
    <dbReference type="NCBI Taxonomy" id="297318"/>
    <lineage>
        <taxon>Bacteria</taxon>
        <taxon>Bacillati</taxon>
        <taxon>Bacillota</taxon>
        <taxon>Bacilli</taxon>
        <taxon>Bacillales</taxon>
        <taxon>Paenibacillaceae</taxon>
        <taxon>Paenibacillus</taxon>
    </lineage>
</organism>
<proteinExistence type="predicted"/>
<evidence type="ECO:0000256" key="1">
    <source>
        <dbReference type="ARBA" id="ARBA00004196"/>
    </source>
</evidence>
<dbReference type="Proteomes" id="UP000517523">
    <property type="component" value="Unassembled WGS sequence"/>
</dbReference>
<evidence type="ECO:0000313" key="3">
    <source>
        <dbReference type="EMBL" id="MBB3125412.1"/>
    </source>
</evidence>
<comment type="caution">
    <text evidence="3">The sequence shown here is derived from an EMBL/GenBank/DDBJ whole genome shotgun (WGS) entry which is preliminary data.</text>
</comment>
<reference evidence="3 4" key="1">
    <citation type="submission" date="2020-08" db="EMBL/GenBank/DDBJ databases">
        <title>Genomic Encyclopedia of Type Strains, Phase III (KMG-III): the genomes of soil and plant-associated and newly described type strains.</title>
        <authorList>
            <person name="Whitman W."/>
        </authorList>
    </citation>
    <scope>NUCLEOTIDE SEQUENCE [LARGE SCALE GENOMIC DNA]</scope>
    <source>
        <strain evidence="3 4">CECT 5831</strain>
    </source>
</reference>
<gene>
    <name evidence="3" type="ORF">FHS19_000066</name>
</gene>
<feature type="domain" description="Heparinase II/III-like C-terminal" evidence="2">
    <location>
        <begin position="388"/>
        <end position="518"/>
    </location>
</feature>
<dbReference type="Pfam" id="PF07940">
    <property type="entry name" value="Hepar_II_III_C"/>
    <property type="match status" value="1"/>
</dbReference>
<dbReference type="GO" id="GO:0016829">
    <property type="term" value="F:lyase activity"/>
    <property type="evidence" value="ECO:0007669"/>
    <property type="project" value="InterPro"/>
</dbReference>
<accession>A0A839TFP2</accession>